<evidence type="ECO:0000259" key="17">
    <source>
        <dbReference type="PROSITE" id="PS50112"/>
    </source>
</evidence>
<dbReference type="PROSITE" id="PS50112">
    <property type="entry name" value="PAS"/>
    <property type="match status" value="1"/>
</dbReference>
<evidence type="ECO:0000256" key="9">
    <source>
        <dbReference type="ARBA" id="ARBA00023065"/>
    </source>
</evidence>
<dbReference type="PROSITE" id="PS50042">
    <property type="entry name" value="CNMP_BINDING_3"/>
    <property type="match status" value="1"/>
</dbReference>
<feature type="domain" description="PAC" evidence="18">
    <location>
        <begin position="101"/>
        <end position="153"/>
    </location>
</feature>
<dbReference type="SUPFAM" id="SSF55785">
    <property type="entry name" value="PYP-like sensor domain (PAS domain)"/>
    <property type="match status" value="1"/>
</dbReference>
<dbReference type="Gene3D" id="3.30.450.20">
    <property type="entry name" value="PAS domain"/>
    <property type="match status" value="1"/>
</dbReference>
<dbReference type="GO" id="GO:0034702">
    <property type="term" value="C:monoatomic ion channel complex"/>
    <property type="evidence" value="ECO:0007669"/>
    <property type="project" value="UniProtKB-KW"/>
</dbReference>
<dbReference type="CDD" id="cd00038">
    <property type="entry name" value="CAP_ED"/>
    <property type="match status" value="1"/>
</dbReference>
<protein>
    <submittedName>
        <fullName evidence="20">Voltage-gated inwardly rectifying potassium channel KCNH3 isoform X5</fullName>
    </submittedName>
    <submittedName>
        <fullName evidence="21">Voltage-gated inwardly rectifying potassium channel KCNH3 isoform X6</fullName>
    </submittedName>
</protein>
<feature type="domain" description="Cyclic nucleotide-binding" evidence="16">
    <location>
        <begin position="591"/>
        <end position="655"/>
    </location>
</feature>
<dbReference type="PROSITE" id="PS50113">
    <property type="entry name" value="PAC"/>
    <property type="match status" value="1"/>
</dbReference>
<evidence type="ECO:0000313" key="20">
    <source>
        <dbReference type="RefSeq" id="XP_019816206.2"/>
    </source>
</evidence>
<evidence type="ECO:0000313" key="19">
    <source>
        <dbReference type="Proteomes" id="UP001652663"/>
    </source>
</evidence>
<dbReference type="InterPro" id="IPR003950">
    <property type="entry name" value="K_chnl_volt-dep_ELK"/>
</dbReference>
<dbReference type="PANTHER" id="PTHR10217:SF481">
    <property type="entry name" value="POTASSIUM VOLTAGE-GATED CHANNEL SUBFAMILY H MEMBER 3"/>
    <property type="match status" value="1"/>
</dbReference>
<keyword evidence="9" id="KW-0406">Ion transport</keyword>
<dbReference type="GeneID" id="109559133"/>
<feature type="domain" description="PAS" evidence="17">
    <location>
        <begin position="50"/>
        <end position="98"/>
    </location>
</feature>
<feature type="region of interest" description="Disordered" evidence="14">
    <location>
        <begin position="738"/>
        <end position="824"/>
    </location>
</feature>
<dbReference type="Proteomes" id="UP001652663">
    <property type="component" value="Chromosome 5"/>
</dbReference>
<keyword evidence="19" id="KW-1185">Reference proteome</keyword>
<dbReference type="InterPro" id="IPR000595">
    <property type="entry name" value="cNMP-bd_dom"/>
</dbReference>
<dbReference type="Pfam" id="PF00027">
    <property type="entry name" value="cNMP_binding"/>
    <property type="match status" value="1"/>
</dbReference>
<evidence type="ECO:0000256" key="3">
    <source>
        <dbReference type="ARBA" id="ARBA00022538"/>
    </source>
</evidence>
<evidence type="ECO:0000259" key="18">
    <source>
        <dbReference type="PROSITE" id="PS50113"/>
    </source>
</evidence>
<evidence type="ECO:0000256" key="6">
    <source>
        <dbReference type="ARBA" id="ARBA00022882"/>
    </source>
</evidence>
<dbReference type="InterPro" id="IPR003938">
    <property type="entry name" value="K_chnl_volt-dep_EAG/ELK/ERG"/>
</dbReference>
<dbReference type="InterPro" id="IPR018490">
    <property type="entry name" value="cNMP-bd_dom_sf"/>
</dbReference>
<evidence type="ECO:0000256" key="8">
    <source>
        <dbReference type="ARBA" id="ARBA00022989"/>
    </source>
</evidence>
<dbReference type="SMART" id="SM00100">
    <property type="entry name" value="cNMP"/>
    <property type="match status" value="1"/>
</dbReference>
<dbReference type="InterPro" id="IPR001610">
    <property type="entry name" value="PAC"/>
</dbReference>
<evidence type="ECO:0000256" key="10">
    <source>
        <dbReference type="ARBA" id="ARBA00023136"/>
    </source>
</evidence>
<keyword evidence="6" id="KW-0851">Voltage-gated channel</keyword>
<feature type="compositionally biased region" description="Basic and acidic residues" evidence="14">
    <location>
        <begin position="143"/>
        <end position="158"/>
    </location>
</feature>
<dbReference type="GO" id="GO:0005886">
    <property type="term" value="C:plasma membrane"/>
    <property type="evidence" value="ECO:0007669"/>
    <property type="project" value="UniProtKB-SubCell"/>
</dbReference>
<dbReference type="SMART" id="SM00086">
    <property type="entry name" value="PAC"/>
    <property type="match status" value="1"/>
</dbReference>
<dbReference type="PRINTS" id="PR01465">
    <property type="entry name" value="ELKCHANNEL"/>
</dbReference>
<dbReference type="RefSeq" id="XP_070645254.1">
    <property type="nucleotide sequence ID" value="XM_070789153.1"/>
</dbReference>
<proteinExistence type="predicted"/>
<feature type="compositionally biased region" description="Basic residues" evidence="14">
    <location>
        <begin position="782"/>
        <end position="794"/>
    </location>
</feature>
<dbReference type="SUPFAM" id="SSF51206">
    <property type="entry name" value="cAMP-binding domain-like"/>
    <property type="match status" value="1"/>
</dbReference>
<evidence type="ECO:0000256" key="2">
    <source>
        <dbReference type="ARBA" id="ARBA00022448"/>
    </source>
</evidence>
<comment type="catalytic activity">
    <reaction evidence="13">
        <text>K(+)(in) = K(+)(out)</text>
        <dbReference type="Rhea" id="RHEA:29463"/>
        <dbReference type="ChEBI" id="CHEBI:29103"/>
    </reaction>
</comment>
<feature type="compositionally biased region" description="Low complexity" evidence="14">
    <location>
        <begin position="748"/>
        <end position="765"/>
    </location>
</feature>
<keyword evidence="7" id="KW-0630">Potassium</keyword>
<dbReference type="Pfam" id="PF00520">
    <property type="entry name" value="Ion_trans"/>
    <property type="match status" value="1"/>
</dbReference>
<sequence length="993" mass="108419">MLSVPGGENPELLNLIYPIPASGAVPSTTLELADSNFVLGNAQVAGLFPVVYCSDGFCDLTGFSRAEVMQRGCACSFLYGPDTSELVRQQIRKALDEHKEFKAELILYRKSGLPFWCLLDVIPIKNEKGEVALFLVSHKDISETKNRGGPDSWKESGGGRRRYGRAGSKGFNANRRRSRAVLYHLSGHLQKQPKGKHKLNKGVFGEKPNLPEYKVAAIRKSPFILLHCGALRATWDGFILLATLYVAVTVPYSVCVSTAREPSAARGPPSVCDLAVEVLFILDIVLNFRTTFVSKSGQVVFAPKSICLHYVTTWFLLDVIAALPFDLLHAFKVNVYFGAHLLKTVRLLRLLRLLPRLDRYSQYSAVVLTLLMAVFALLAHWVACVWFYIGQREIESSASELPEIGWLQELARRLETPYYLVGRSPAAGNSSGQSDNCSSSFGEANRTGPELLGGPSLRSAYITSLYFALSSLTSVGFGNVSANTDTEKIFSICTMLIGALMHAVVFGNVTAIIQRMYARRFLYHSRTRDLRDYIRIHRIPKPLKQRMLEYFQATWAVNNGIDTTELLQSLPDELRADIAMHLHKEVLQLPLFEAASRGCLRALSLALRPAFCTPGEYLIHQGDALQALYFVCSGSMEVLKGGTVLAILGKGDLIGCELPRREQVVKANADVKGLTYCVLQCLQLAGLHESLALYPEFAPRFSRGLRGELSYNLGAGGGPAEADTSSLSGDNTLMSTLEEKETDGEQGPAASPAPADEPSSPLLSPGCTSSSSAAKLLSPRRTVPRSRLGGRGRPGRAGALQAEAGPSTHPRSLEGLRLPPVPWNVPPDLSPRVVDGIEDGCGSDQPQFSFRVRQSGPECSSSPSPGPEVSGPLREIQGWGSRVENDHRAGPAALRVSPSLEDRTRDNHEGSFPRGKPESVCPRLPGGLHWIQQLGQGYKWLLLAAGLARPVWSVLTRQRPGPRAIFIDQPWLVTPSYCPQRTACSLSPLGPAR</sequence>
<dbReference type="CTD" id="23416"/>
<dbReference type="Gene3D" id="1.10.1200.260">
    <property type="match status" value="1"/>
</dbReference>
<evidence type="ECO:0000259" key="16">
    <source>
        <dbReference type="PROSITE" id="PS50042"/>
    </source>
</evidence>
<evidence type="ECO:0000256" key="1">
    <source>
        <dbReference type="ARBA" id="ARBA00004141"/>
    </source>
</evidence>
<organism evidence="19 20">
    <name type="scientific">Bos indicus</name>
    <name type="common">Zebu</name>
    <dbReference type="NCBI Taxonomy" id="9915"/>
    <lineage>
        <taxon>Eukaryota</taxon>
        <taxon>Metazoa</taxon>
        <taxon>Chordata</taxon>
        <taxon>Craniata</taxon>
        <taxon>Vertebrata</taxon>
        <taxon>Euteleostomi</taxon>
        <taxon>Mammalia</taxon>
        <taxon>Eutheria</taxon>
        <taxon>Laurasiatheria</taxon>
        <taxon>Artiodactyla</taxon>
        <taxon>Ruminantia</taxon>
        <taxon>Pecora</taxon>
        <taxon>Bovidae</taxon>
        <taxon>Bovinae</taxon>
        <taxon>Bos</taxon>
    </lineage>
</organism>
<feature type="region of interest" description="Disordered" evidence="14">
    <location>
        <begin position="840"/>
        <end position="919"/>
    </location>
</feature>
<gene>
    <name evidence="20 21" type="primary">KCNH3</name>
</gene>
<dbReference type="Gene3D" id="2.60.120.10">
    <property type="entry name" value="Jelly Rolls"/>
    <property type="match status" value="1"/>
</dbReference>
<evidence type="ECO:0000256" key="15">
    <source>
        <dbReference type="SAM" id="Phobius"/>
    </source>
</evidence>
<name>A0A6P5BFU9_BOSIN</name>
<comment type="subcellular location">
    <subcellularLocation>
        <location evidence="1">Membrane</location>
        <topology evidence="1">Multi-pass membrane protein</topology>
    </subcellularLocation>
</comment>
<keyword evidence="10 15" id="KW-0472">Membrane</keyword>
<feature type="transmembrane region" description="Helical" evidence="15">
    <location>
        <begin position="459"/>
        <end position="477"/>
    </location>
</feature>
<evidence type="ECO:0000256" key="5">
    <source>
        <dbReference type="ARBA" id="ARBA00022826"/>
    </source>
</evidence>
<keyword evidence="3" id="KW-0633">Potassium transport</keyword>
<evidence type="ECO:0000256" key="13">
    <source>
        <dbReference type="ARBA" id="ARBA00034430"/>
    </source>
</evidence>
<keyword evidence="2" id="KW-0813">Transport</keyword>
<dbReference type="PANTHER" id="PTHR10217">
    <property type="entry name" value="VOLTAGE AND LIGAND GATED POTASSIUM CHANNEL"/>
    <property type="match status" value="1"/>
</dbReference>
<dbReference type="InterPro" id="IPR014710">
    <property type="entry name" value="RmlC-like_jellyroll"/>
</dbReference>
<dbReference type="CDD" id="cd00130">
    <property type="entry name" value="PAS"/>
    <property type="match status" value="1"/>
</dbReference>
<dbReference type="RefSeq" id="XP_019816206.2">
    <property type="nucleotide sequence ID" value="XM_019960647.2"/>
</dbReference>
<keyword evidence="8 15" id="KW-1133">Transmembrane helix</keyword>
<feature type="region of interest" description="Disordered" evidence="14">
    <location>
        <begin position="143"/>
        <end position="169"/>
    </location>
</feature>
<dbReference type="InterPro" id="IPR035965">
    <property type="entry name" value="PAS-like_dom_sf"/>
</dbReference>
<evidence type="ECO:0000313" key="21">
    <source>
        <dbReference type="RefSeq" id="XP_070645254.1"/>
    </source>
</evidence>
<accession>A0A6P5BFU9</accession>
<evidence type="ECO:0000256" key="7">
    <source>
        <dbReference type="ARBA" id="ARBA00022958"/>
    </source>
</evidence>
<dbReference type="InterPro" id="IPR000700">
    <property type="entry name" value="PAS-assoc_C"/>
</dbReference>
<dbReference type="Pfam" id="PF13426">
    <property type="entry name" value="PAS_9"/>
    <property type="match status" value="1"/>
</dbReference>
<dbReference type="NCBIfam" id="TIGR00229">
    <property type="entry name" value="sensory_box"/>
    <property type="match status" value="1"/>
</dbReference>
<dbReference type="InterPro" id="IPR005821">
    <property type="entry name" value="Ion_trans_dom"/>
</dbReference>
<keyword evidence="5" id="KW-0631">Potassium channel</keyword>
<keyword evidence="11" id="KW-0325">Glycoprotein</keyword>
<evidence type="ECO:0000256" key="4">
    <source>
        <dbReference type="ARBA" id="ARBA00022692"/>
    </source>
</evidence>
<evidence type="ECO:0000256" key="12">
    <source>
        <dbReference type="ARBA" id="ARBA00023303"/>
    </source>
</evidence>
<dbReference type="InterPro" id="IPR000014">
    <property type="entry name" value="PAS"/>
</dbReference>
<dbReference type="Gene3D" id="1.10.287.70">
    <property type="match status" value="1"/>
</dbReference>
<feature type="compositionally biased region" description="Low complexity" evidence="14">
    <location>
        <begin position="855"/>
        <end position="872"/>
    </location>
</feature>
<dbReference type="GO" id="GO:0042391">
    <property type="term" value="P:regulation of membrane potential"/>
    <property type="evidence" value="ECO:0007669"/>
    <property type="project" value="TreeGrafter"/>
</dbReference>
<dbReference type="InterPro" id="IPR050818">
    <property type="entry name" value="KCNH_animal-type"/>
</dbReference>
<feature type="transmembrane region" description="Helical" evidence="15">
    <location>
        <begin position="363"/>
        <end position="389"/>
    </location>
</feature>
<feature type="compositionally biased region" description="Basic and acidic residues" evidence="14">
    <location>
        <begin position="900"/>
        <end position="917"/>
    </location>
</feature>
<dbReference type="PRINTS" id="PR01463">
    <property type="entry name" value="EAGCHANLFMLY"/>
</dbReference>
<dbReference type="GO" id="GO:0005242">
    <property type="term" value="F:inward rectifier potassium channel activity"/>
    <property type="evidence" value="ECO:0007669"/>
    <property type="project" value="UniProtKB-ARBA"/>
</dbReference>
<evidence type="ECO:0000256" key="11">
    <source>
        <dbReference type="ARBA" id="ARBA00023180"/>
    </source>
</evidence>
<keyword evidence="4 15" id="KW-0812">Transmembrane</keyword>
<feature type="transmembrane region" description="Helical" evidence="15">
    <location>
        <begin position="489"/>
        <end position="513"/>
    </location>
</feature>
<dbReference type="SUPFAM" id="SSF81324">
    <property type="entry name" value="Voltage-gated potassium channels"/>
    <property type="match status" value="1"/>
</dbReference>
<evidence type="ECO:0000256" key="14">
    <source>
        <dbReference type="SAM" id="MobiDB-lite"/>
    </source>
</evidence>
<reference evidence="20 21" key="1">
    <citation type="submission" date="2025-05" db="UniProtKB">
        <authorList>
            <consortium name="RefSeq"/>
        </authorList>
    </citation>
    <scope>IDENTIFICATION</scope>
    <source>
        <tissue evidence="20 21">Blood</tissue>
    </source>
</reference>
<keyword evidence="12 20" id="KW-0407">Ion channel</keyword>